<dbReference type="Gene3D" id="3.20.170.30">
    <property type="match status" value="1"/>
</dbReference>
<dbReference type="KEGG" id="lji:ELX58_03785"/>
<comment type="function">
    <text evidence="4 5">Removes the 2'-phosphate from RNA via an intermediate in which the phosphate is ADP-ribosylated by NAD followed by a presumed transesterification to release the RNA and generate ADP-ribose 1''-2''-cyclic phosphate (APPR&gt;P). May function as an ADP-ribosylase.</text>
</comment>
<dbReference type="Gene3D" id="1.10.10.970">
    <property type="entry name" value="RNA 2'-phosphotransferase, Tpt1/KptA family, N-terminal domain"/>
    <property type="match status" value="1"/>
</dbReference>
<proteinExistence type="inferred from homology"/>
<dbReference type="Proteomes" id="UP000294321">
    <property type="component" value="Chromosome"/>
</dbReference>
<evidence type="ECO:0000313" key="7">
    <source>
        <dbReference type="Proteomes" id="UP000294321"/>
    </source>
</evidence>
<keyword evidence="7" id="KW-1185">Reference proteome</keyword>
<evidence type="ECO:0000256" key="5">
    <source>
        <dbReference type="HAMAP-Rule" id="MF_00299"/>
    </source>
</evidence>
<dbReference type="Pfam" id="PF01885">
    <property type="entry name" value="PTS_2-RNA"/>
    <property type="match status" value="1"/>
</dbReference>
<reference evidence="7" key="1">
    <citation type="submission" date="2018-12" db="EMBL/GenBank/DDBJ databases">
        <title>A new species of lactobacillus.</title>
        <authorList>
            <person name="Jian Y."/>
            <person name="Xin L."/>
            <person name="Hong Z.J."/>
            <person name="Ming L.Z."/>
            <person name="Hong X.Z."/>
        </authorList>
    </citation>
    <scope>NUCLEOTIDE SEQUENCE [LARGE SCALE GENOMIC DNA]</scope>
    <source>
        <strain evidence="7">HSLZ-75</strain>
    </source>
</reference>
<evidence type="ECO:0000256" key="3">
    <source>
        <dbReference type="ARBA" id="ARBA00023027"/>
    </source>
</evidence>
<protein>
    <recommendedName>
        <fullName evidence="5">Probable RNA 2'-phosphotransferase</fullName>
        <ecNumber evidence="5">2.7.1.-</ecNumber>
    </recommendedName>
</protein>
<comment type="similarity">
    <text evidence="1 5">Belongs to the KptA/TPT1 family.</text>
</comment>
<evidence type="ECO:0000313" key="6">
    <source>
        <dbReference type="EMBL" id="QBP18273.1"/>
    </source>
</evidence>
<dbReference type="EC" id="2.7.1.-" evidence="5"/>
<dbReference type="InterPro" id="IPR022928">
    <property type="entry name" value="RNA_2'-PTrans_KptA"/>
</dbReference>
<organism evidence="6 7">
    <name type="scientific">Acetilactobacillus jinshanensis</name>
    <dbReference type="NCBI Taxonomy" id="1720083"/>
    <lineage>
        <taxon>Bacteria</taxon>
        <taxon>Bacillati</taxon>
        <taxon>Bacillota</taxon>
        <taxon>Bacilli</taxon>
        <taxon>Lactobacillales</taxon>
        <taxon>Lactobacillaceae</taxon>
        <taxon>Acetilactobacillus</taxon>
    </lineage>
</organism>
<dbReference type="InterPro" id="IPR002745">
    <property type="entry name" value="Ptrans_KptA/Tpt1"/>
</dbReference>
<dbReference type="AlphaFoldDB" id="A0A4P6ZL30"/>
<gene>
    <name evidence="5" type="primary">kptA</name>
    <name evidence="6" type="ORF">ELX58_03785</name>
</gene>
<evidence type="ECO:0000256" key="2">
    <source>
        <dbReference type="ARBA" id="ARBA00022679"/>
    </source>
</evidence>
<dbReference type="OrthoDB" id="4537997at2"/>
<dbReference type="GO" id="GO:0000215">
    <property type="term" value="F:tRNA 2'-phosphotransferase activity"/>
    <property type="evidence" value="ECO:0007669"/>
    <property type="project" value="TreeGrafter"/>
</dbReference>
<evidence type="ECO:0000256" key="1">
    <source>
        <dbReference type="ARBA" id="ARBA00009836"/>
    </source>
</evidence>
<name>A0A4P6ZL30_9LACO</name>
<keyword evidence="3 5" id="KW-0520">NAD</keyword>
<dbReference type="PANTHER" id="PTHR12684:SF2">
    <property type="entry name" value="TRNA 2'-PHOSPHOTRANSFERASE 1"/>
    <property type="match status" value="1"/>
</dbReference>
<dbReference type="SUPFAM" id="SSF56399">
    <property type="entry name" value="ADP-ribosylation"/>
    <property type="match status" value="1"/>
</dbReference>
<dbReference type="HAMAP" id="MF_00299">
    <property type="entry name" value="KptA"/>
    <property type="match status" value="1"/>
</dbReference>
<sequence>MNQLSKEGVTVNYKLTKISKRISYILRHHPEQIGIHLDTYGRVDLKLFITKFNHYYRRSPISVPLIVKIMKNSDKKRLAIDNGTIRALYGHSVPGIKPLSSPTTPPKILFHGTTHHAARLIQTEGIKKMDRDFVHLSSTTSMAHQVGARRDPHPVIFNVHARQASKDGLTFYPTASGIWLVDYVPPKYLTIRK</sequence>
<keyword evidence="2 5" id="KW-0808">Transferase</keyword>
<dbReference type="EMBL" id="CP034726">
    <property type="protein sequence ID" value="QBP18273.1"/>
    <property type="molecule type" value="Genomic_DNA"/>
</dbReference>
<dbReference type="GO" id="GO:0003950">
    <property type="term" value="F:NAD+ poly-ADP-ribosyltransferase activity"/>
    <property type="evidence" value="ECO:0007669"/>
    <property type="project" value="InterPro"/>
</dbReference>
<dbReference type="GO" id="GO:0006388">
    <property type="term" value="P:tRNA splicing, via endonucleolytic cleavage and ligation"/>
    <property type="evidence" value="ECO:0007669"/>
    <property type="project" value="UniProtKB-UniRule"/>
</dbReference>
<dbReference type="PANTHER" id="PTHR12684">
    <property type="entry name" value="PUTATIVE PHOSPHOTRANSFERASE"/>
    <property type="match status" value="1"/>
</dbReference>
<accession>A0A4P6ZL30</accession>
<evidence type="ECO:0000256" key="4">
    <source>
        <dbReference type="ARBA" id="ARBA00025212"/>
    </source>
</evidence>
<dbReference type="InterPro" id="IPR042081">
    <property type="entry name" value="RNA_2'-PTrans_C"/>
</dbReference>
<dbReference type="InterPro" id="IPR042080">
    <property type="entry name" value="RNA_2'-PTrans_N"/>
</dbReference>